<evidence type="ECO:0000256" key="2">
    <source>
        <dbReference type="PIRSR" id="PIRSR000097-2"/>
    </source>
</evidence>
<proteinExistence type="predicted"/>
<evidence type="ECO:0000256" key="3">
    <source>
        <dbReference type="PIRSR" id="PIRSR000097-3"/>
    </source>
</evidence>
<accession>A0A5B9W0T7</accession>
<evidence type="ECO:0000256" key="1">
    <source>
        <dbReference type="PIRSR" id="PIRSR000097-1"/>
    </source>
</evidence>
<sequence length="350" mass="38549">MADQRAEPGAFAVAADGVDPASVPCRTLASGARIPAVGLGTFGSDKYGPEEVAAAVLGAASVGYRHFDCASVYANEAQVGRSLRAILDGGVRREELWITSKLWNDKHGEGDVAASCERSLRDLGLDYLDLYLVHWPFPNYHPPGCDVSSRSADAKPYIHENYMKTWRQMEALVDRGLVRHIGTSNMTIPKLRLVLRDARIRPACNEMELHPHFQQPELFDFVVENGILPVGYSPIGSPSRPERDRTPDDTVDAEDPVIVRIAERIGVHPAVVCIKWAVQRGQVPIPFSVKRPQYLATLGAVCGEPLTDRDMADIAAIDRGCRLIKGQVFLWKEGQSWEDLWDVTGEITPA</sequence>
<feature type="site" description="Lowers pKa of active site Tyr" evidence="3">
    <location>
        <position position="101"/>
    </location>
</feature>
<feature type="active site" description="Proton donor" evidence="1">
    <location>
        <position position="73"/>
    </location>
</feature>
<evidence type="ECO:0000313" key="6">
    <source>
        <dbReference type="EMBL" id="QEH34153.1"/>
    </source>
</evidence>
<dbReference type="Proteomes" id="UP000324233">
    <property type="component" value="Chromosome"/>
</dbReference>
<reference evidence="6 7" key="1">
    <citation type="submission" date="2019-08" db="EMBL/GenBank/DDBJ databases">
        <title>Deep-cultivation of Planctomycetes and their phenomic and genomic characterization uncovers novel biology.</title>
        <authorList>
            <person name="Wiegand S."/>
            <person name="Jogler M."/>
            <person name="Boedeker C."/>
            <person name="Pinto D."/>
            <person name="Vollmers J."/>
            <person name="Rivas-Marin E."/>
            <person name="Kohn T."/>
            <person name="Peeters S.H."/>
            <person name="Heuer A."/>
            <person name="Rast P."/>
            <person name="Oberbeckmann S."/>
            <person name="Bunk B."/>
            <person name="Jeske O."/>
            <person name="Meyerdierks A."/>
            <person name="Storesund J.E."/>
            <person name="Kallscheuer N."/>
            <person name="Luecker S."/>
            <person name="Lage O.M."/>
            <person name="Pohl T."/>
            <person name="Merkel B.J."/>
            <person name="Hornburger P."/>
            <person name="Mueller R.-W."/>
            <person name="Bruemmer F."/>
            <person name="Labrenz M."/>
            <person name="Spormann A.M."/>
            <person name="Op den Camp H."/>
            <person name="Overmann J."/>
            <person name="Amann R."/>
            <person name="Jetten M.S.M."/>
            <person name="Mascher T."/>
            <person name="Medema M.H."/>
            <person name="Devos D.P."/>
            <person name="Kaster A.-K."/>
            <person name="Ovreas L."/>
            <person name="Rohde M."/>
            <person name="Galperin M.Y."/>
            <person name="Jogler C."/>
        </authorList>
    </citation>
    <scope>NUCLEOTIDE SEQUENCE [LARGE SCALE GENOMIC DNA]</scope>
    <source>
        <strain evidence="6 7">OJF2</strain>
    </source>
</reference>
<keyword evidence="6" id="KW-0560">Oxidoreductase</keyword>
<name>A0A5B9W0T7_9BACT</name>
<gene>
    <name evidence="6" type="ORF">OJF2_26880</name>
</gene>
<dbReference type="PANTHER" id="PTHR11732">
    <property type="entry name" value="ALDO/KETO REDUCTASE"/>
    <property type="match status" value="1"/>
</dbReference>
<feature type="domain" description="NADP-dependent oxidoreductase" evidence="5">
    <location>
        <begin position="37"/>
        <end position="318"/>
    </location>
</feature>
<dbReference type="EMBL" id="CP042997">
    <property type="protein sequence ID" value="QEH34153.1"/>
    <property type="molecule type" value="Genomic_DNA"/>
</dbReference>
<dbReference type="EC" id="1.-.-.-" evidence="6"/>
<dbReference type="PROSITE" id="PS00798">
    <property type="entry name" value="ALDOKETO_REDUCTASE_1"/>
    <property type="match status" value="1"/>
</dbReference>
<evidence type="ECO:0000256" key="4">
    <source>
        <dbReference type="SAM" id="MobiDB-lite"/>
    </source>
</evidence>
<organism evidence="6 7">
    <name type="scientific">Aquisphaera giovannonii</name>
    <dbReference type="NCBI Taxonomy" id="406548"/>
    <lineage>
        <taxon>Bacteria</taxon>
        <taxon>Pseudomonadati</taxon>
        <taxon>Planctomycetota</taxon>
        <taxon>Planctomycetia</taxon>
        <taxon>Isosphaerales</taxon>
        <taxon>Isosphaeraceae</taxon>
        <taxon>Aquisphaera</taxon>
    </lineage>
</organism>
<dbReference type="InterPro" id="IPR023210">
    <property type="entry name" value="NADP_OxRdtase_dom"/>
</dbReference>
<evidence type="ECO:0000259" key="5">
    <source>
        <dbReference type="Pfam" id="PF00248"/>
    </source>
</evidence>
<dbReference type="SUPFAM" id="SSF51430">
    <property type="entry name" value="NAD(P)-linked oxidoreductase"/>
    <property type="match status" value="1"/>
</dbReference>
<dbReference type="InterPro" id="IPR036812">
    <property type="entry name" value="NAD(P)_OxRdtase_dom_sf"/>
</dbReference>
<dbReference type="RefSeq" id="WP_148594116.1">
    <property type="nucleotide sequence ID" value="NZ_CP042997.1"/>
</dbReference>
<dbReference type="GO" id="GO:0016491">
    <property type="term" value="F:oxidoreductase activity"/>
    <property type="evidence" value="ECO:0007669"/>
    <property type="project" value="UniProtKB-KW"/>
</dbReference>
<keyword evidence="7" id="KW-1185">Reference proteome</keyword>
<evidence type="ECO:0000313" key="7">
    <source>
        <dbReference type="Proteomes" id="UP000324233"/>
    </source>
</evidence>
<dbReference type="InterPro" id="IPR020471">
    <property type="entry name" value="AKR"/>
</dbReference>
<dbReference type="AlphaFoldDB" id="A0A5B9W0T7"/>
<dbReference type="OrthoDB" id="9804790at2"/>
<dbReference type="KEGG" id="agv:OJF2_26880"/>
<dbReference type="PIRSF" id="PIRSF000097">
    <property type="entry name" value="AKR"/>
    <property type="match status" value="1"/>
</dbReference>
<protein>
    <submittedName>
        <fullName evidence="6">Putative oxidoreductase</fullName>
        <ecNumber evidence="6">1.-.-.-</ecNumber>
    </submittedName>
</protein>
<dbReference type="Gene3D" id="3.20.20.100">
    <property type="entry name" value="NADP-dependent oxidoreductase domain"/>
    <property type="match status" value="1"/>
</dbReference>
<dbReference type="PRINTS" id="PR00069">
    <property type="entry name" value="ALDKETRDTASE"/>
</dbReference>
<dbReference type="InterPro" id="IPR018170">
    <property type="entry name" value="Aldo/ket_reductase_CS"/>
</dbReference>
<feature type="region of interest" description="Disordered" evidence="4">
    <location>
        <begin position="233"/>
        <end position="252"/>
    </location>
</feature>
<dbReference type="Pfam" id="PF00248">
    <property type="entry name" value="Aldo_ket_red"/>
    <property type="match status" value="1"/>
</dbReference>
<feature type="binding site" evidence="2">
    <location>
        <position position="134"/>
    </location>
    <ligand>
        <name>substrate</name>
    </ligand>
</feature>